<dbReference type="AlphaFoldDB" id="A0A914DTA9"/>
<reference evidence="3" key="1">
    <citation type="submission" date="2022-11" db="UniProtKB">
        <authorList>
            <consortium name="WormBaseParasite"/>
        </authorList>
    </citation>
    <scope>IDENTIFICATION</scope>
</reference>
<evidence type="ECO:0000313" key="3">
    <source>
        <dbReference type="WBParaSite" id="ACRNAN_scaffold36.g20273.t1"/>
    </source>
</evidence>
<dbReference type="WBParaSite" id="ACRNAN_scaffold36.g20273.t1">
    <property type="protein sequence ID" value="ACRNAN_scaffold36.g20273.t1"/>
    <property type="gene ID" value="ACRNAN_scaffold36.g20273"/>
</dbReference>
<organism evidence="2 3">
    <name type="scientific">Acrobeloides nanus</name>
    <dbReference type="NCBI Taxonomy" id="290746"/>
    <lineage>
        <taxon>Eukaryota</taxon>
        <taxon>Metazoa</taxon>
        <taxon>Ecdysozoa</taxon>
        <taxon>Nematoda</taxon>
        <taxon>Chromadorea</taxon>
        <taxon>Rhabditida</taxon>
        <taxon>Tylenchina</taxon>
        <taxon>Cephalobomorpha</taxon>
        <taxon>Cephaloboidea</taxon>
        <taxon>Cephalobidae</taxon>
        <taxon>Acrobeloides</taxon>
    </lineage>
</organism>
<dbReference type="Proteomes" id="UP000887540">
    <property type="component" value="Unplaced"/>
</dbReference>
<evidence type="ECO:0000256" key="1">
    <source>
        <dbReference type="SAM" id="MobiDB-lite"/>
    </source>
</evidence>
<protein>
    <submittedName>
        <fullName evidence="3">Uncharacterized protein</fullName>
    </submittedName>
</protein>
<proteinExistence type="predicted"/>
<feature type="region of interest" description="Disordered" evidence="1">
    <location>
        <begin position="1"/>
        <end position="72"/>
    </location>
</feature>
<sequence>MRTPNASTPSQKSKSSSPELNIPEEDRISRKLSPAPGMPPSILKDSTGPHRTPMEDTRHRRISDCSPNRNRVKFDVPHSTMRNVSSETDATMPKLNYNTLRNRRQSLPVNTHTALLFKPTSNISEARGLVVDMLANRDLPPNVATCLRAVASLLNPQTNIQNFSLADLGLPKVVENPYSGEQLTVSAVGEKI</sequence>
<feature type="compositionally biased region" description="Low complexity" evidence="1">
    <location>
        <begin position="7"/>
        <end position="18"/>
    </location>
</feature>
<evidence type="ECO:0000313" key="2">
    <source>
        <dbReference type="Proteomes" id="UP000887540"/>
    </source>
</evidence>
<name>A0A914DTA9_9BILA</name>
<keyword evidence="2" id="KW-1185">Reference proteome</keyword>
<accession>A0A914DTA9</accession>